<dbReference type="FunFam" id="1.25.40.10:FF:000090">
    <property type="entry name" value="Pentatricopeptide repeat-containing protein, chloroplastic"/>
    <property type="match status" value="1"/>
</dbReference>
<sequence length="190" mass="21211">TWNSMIGAYGKHGQGKEAVQVFRLMEMAGVLPDYITFTCLLSACSHSGLVVEGWRMFKLMSQVYMIPPRNEHYCCMVDLMGRAGMIHEACQFILGMDCEVDASVWGALLNCCRVWGNVKIAEISANRLFELEPNCAGSYVALAGIYAACGRFEDAAAIRELMERRGIKKVTGYSWTEVECVMYNFRAGKT</sequence>
<reference evidence="3" key="1">
    <citation type="submission" date="2015-07" db="EMBL/GenBank/DDBJ databases">
        <title>Transcriptome Assembly of Anthurium amnicola.</title>
        <authorList>
            <person name="Suzuki J."/>
        </authorList>
    </citation>
    <scope>NUCLEOTIDE SEQUENCE</scope>
</reference>
<dbReference type="GO" id="GO:0003723">
    <property type="term" value="F:RNA binding"/>
    <property type="evidence" value="ECO:0007669"/>
    <property type="project" value="InterPro"/>
</dbReference>
<accession>A0A1D1XM65</accession>
<feature type="repeat" description="PPR" evidence="2">
    <location>
        <begin position="33"/>
        <end position="67"/>
    </location>
</feature>
<dbReference type="EMBL" id="GDJX01024467">
    <property type="protein sequence ID" value="JAT43469.1"/>
    <property type="molecule type" value="Transcribed_RNA"/>
</dbReference>
<dbReference type="AlphaFoldDB" id="A0A1D1XM65"/>
<dbReference type="InterPro" id="IPR046848">
    <property type="entry name" value="E_motif"/>
</dbReference>
<dbReference type="InterPro" id="IPR011990">
    <property type="entry name" value="TPR-like_helical_dom_sf"/>
</dbReference>
<proteinExistence type="predicted"/>
<dbReference type="Pfam" id="PF13041">
    <property type="entry name" value="PPR_2"/>
    <property type="match status" value="1"/>
</dbReference>
<dbReference type="PROSITE" id="PS51375">
    <property type="entry name" value="PPR"/>
    <property type="match status" value="2"/>
</dbReference>
<feature type="non-terminal residue" evidence="3">
    <location>
        <position position="1"/>
    </location>
</feature>
<dbReference type="InterPro" id="IPR002885">
    <property type="entry name" value="PPR_rpt"/>
</dbReference>
<gene>
    <name evidence="3" type="primary">PCMP-H21_2</name>
    <name evidence="3" type="ORF">g.50189</name>
</gene>
<dbReference type="PANTHER" id="PTHR47926:SF500">
    <property type="entry name" value="REPEAT-CONTAINING PROTEIN, PUTATIVE-RELATED"/>
    <property type="match status" value="1"/>
</dbReference>
<dbReference type="GO" id="GO:0009451">
    <property type="term" value="P:RNA modification"/>
    <property type="evidence" value="ECO:0007669"/>
    <property type="project" value="InterPro"/>
</dbReference>
<evidence type="ECO:0000256" key="2">
    <source>
        <dbReference type="PROSITE-ProRule" id="PRU00708"/>
    </source>
</evidence>
<evidence type="ECO:0000313" key="3">
    <source>
        <dbReference type="EMBL" id="JAT43469.1"/>
    </source>
</evidence>
<dbReference type="Pfam" id="PF20431">
    <property type="entry name" value="E_motif"/>
    <property type="match status" value="1"/>
</dbReference>
<dbReference type="Pfam" id="PF01535">
    <property type="entry name" value="PPR"/>
    <property type="match status" value="1"/>
</dbReference>
<feature type="repeat" description="PPR" evidence="2">
    <location>
        <begin position="1"/>
        <end position="32"/>
    </location>
</feature>
<name>A0A1D1XM65_9ARAE</name>
<protein>
    <submittedName>
        <fullName evidence="3">Pentatricopeptide repeat-containing protein At1g20230</fullName>
    </submittedName>
</protein>
<dbReference type="Gene3D" id="1.25.40.10">
    <property type="entry name" value="Tetratricopeptide repeat domain"/>
    <property type="match status" value="1"/>
</dbReference>
<evidence type="ECO:0000256" key="1">
    <source>
        <dbReference type="ARBA" id="ARBA00022737"/>
    </source>
</evidence>
<dbReference type="SUPFAM" id="SSF48452">
    <property type="entry name" value="TPR-like"/>
    <property type="match status" value="1"/>
</dbReference>
<keyword evidence="1" id="KW-0677">Repeat</keyword>
<dbReference type="PANTHER" id="PTHR47926">
    <property type="entry name" value="PENTATRICOPEPTIDE REPEAT-CONTAINING PROTEIN"/>
    <property type="match status" value="1"/>
</dbReference>
<dbReference type="InterPro" id="IPR046960">
    <property type="entry name" value="PPR_At4g14850-like_plant"/>
</dbReference>
<dbReference type="NCBIfam" id="TIGR00756">
    <property type="entry name" value="PPR"/>
    <property type="match status" value="2"/>
</dbReference>
<organism evidence="3">
    <name type="scientific">Anthurium amnicola</name>
    <dbReference type="NCBI Taxonomy" id="1678845"/>
    <lineage>
        <taxon>Eukaryota</taxon>
        <taxon>Viridiplantae</taxon>
        <taxon>Streptophyta</taxon>
        <taxon>Embryophyta</taxon>
        <taxon>Tracheophyta</taxon>
        <taxon>Spermatophyta</taxon>
        <taxon>Magnoliopsida</taxon>
        <taxon>Liliopsida</taxon>
        <taxon>Araceae</taxon>
        <taxon>Pothoideae</taxon>
        <taxon>Potheae</taxon>
        <taxon>Anthurium</taxon>
    </lineage>
</organism>